<proteinExistence type="predicted"/>
<keyword evidence="4" id="KW-0804">Transcription</keyword>
<evidence type="ECO:0000256" key="4">
    <source>
        <dbReference type="ARBA" id="ARBA00023163"/>
    </source>
</evidence>
<dbReference type="CDD" id="cd12148">
    <property type="entry name" value="fungal_TF_MHR"/>
    <property type="match status" value="1"/>
</dbReference>
<dbReference type="GO" id="GO:0006351">
    <property type="term" value="P:DNA-templated transcription"/>
    <property type="evidence" value="ECO:0007669"/>
    <property type="project" value="InterPro"/>
</dbReference>
<dbReference type="Proteomes" id="UP000253551">
    <property type="component" value="Unassembled WGS sequence"/>
</dbReference>
<dbReference type="SMART" id="SM00066">
    <property type="entry name" value="GAL4"/>
    <property type="match status" value="1"/>
</dbReference>
<dbReference type="Pfam" id="PF04082">
    <property type="entry name" value="Fungal_trans"/>
    <property type="match status" value="1"/>
</dbReference>
<dbReference type="EMBL" id="PJQM01003709">
    <property type="protein sequence ID" value="RCH87475.1"/>
    <property type="molecule type" value="Genomic_DNA"/>
</dbReference>
<keyword evidence="8" id="KW-1185">Reference proteome</keyword>
<dbReference type="SUPFAM" id="SSF57701">
    <property type="entry name" value="Zn2/Cys6 DNA-binding domain"/>
    <property type="match status" value="1"/>
</dbReference>
<comment type="caution">
    <text evidence="7">The sequence shown here is derived from an EMBL/GenBank/DDBJ whole genome shotgun (WGS) entry which is preliminary data.</text>
</comment>
<protein>
    <recommendedName>
        <fullName evidence="6">Zn(2)-C6 fungal-type domain-containing protein</fullName>
    </recommendedName>
</protein>
<accession>A0A367JC60</accession>
<evidence type="ECO:0000313" key="7">
    <source>
        <dbReference type="EMBL" id="RCH87475.1"/>
    </source>
</evidence>
<dbReference type="InterPro" id="IPR001138">
    <property type="entry name" value="Zn2Cys6_DnaBD"/>
</dbReference>
<sequence length="650" mass="75412">MEGGGGLFSLRNKSIGGSKRIKISRACDECRKRKVKCDGVQPCNRCRRSNTECVFAKLPPKRGPPKQYMENLEHRLQRVESALKNLTTPVQKILDDALIGRPMFEHTHELCHDDTQSDISDSLTELPLPEELTTSRQFMIEVQGLTDIYFEHVHKYMPMIHKPSFLKQMHSMTNPPSRLLLLSMCAVASRWVVNTDARPGYDYYQLAYELLDDFLDAPRLSTIQALLLLVKYQESLPRNGYFHRAYMYLGMAVSMCHDLGLPQMIEETHDAETRRRTFWVAFVYDLLMSIEQGRTTYFDVHQCTIGFPSVTSEEGPALEELITNQNILIQLGKVLSDIYSMARRTTQRQQSQGYQRSDQQTIQEQARLFSLHTHLENFLYEVPPPLMYSPTQDIENYPVERQAIGDPFIGFLHMTYHFSVILLHRIYMNQPPLKTEFDFLDYPHRKLCATSASNITGIAETLYEMYPVEILCYPTRGVQHTIHCLSMAATVHKYEMAHADDEFMCDKARYQYMVSVDLIQKISSQSPSIEFSKYYHRPSTAEKRMSAALANVPEPRKMRRNTLSTMSEASLYPQFMMPSFTVQWQNEFPIQSWNQQQPQQHQQQHYQEATQAPLGPDMVVVREEDMMMNPHYDPSSGMSQLFLTDNHFFE</sequence>
<evidence type="ECO:0000256" key="3">
    <source>
        <dbReference type="ARBA" id="ARBA00023015"/>
    </source>
</evidence>
<dbReference type="SMART" id="SM00906">
    <property type="entry name" value="Fungal_trans"/>
    <property type="match status" value="1"/>
</dbReference>
<evidence type="ECO:0000259" key="6">
    <source>
        <dbReference type="PROSITE" id="PS50048"/>
    </source>
</evidence>
<evidence type="ECO:0000256" key="2">
    <source>
        <dbReference type="ARBA" id="ARBA00022723"/>
    </source>
</evidence>
<name>A0A367JC60_RHIST</name>
<dbReference type="Gene3D" id="4.10.240.10">
    <property type="entry name" value="Zn(2)-C6 fungal-type DNA-binding domain"/>
    <property type="match status" value="1"/>
</dbReference>
<feature type="domain" description="Zn(2)-C6 fungal-type" evidence="6">
    <location>
        <begin position="26"/>
        <end position="55"/>
    </location>
</feature>
<dbReference type="PANTHER" id="PTHR47338">
    <property type="entry name" value="ZN(II)2CYS6 TRANSCRIPTION FACTOR (EUROFUNG)-RELATED"/>
    <property type="match status" value="1"/>
</dbReference>
<dbReference type="PANTHER" id="PTHR47338:SF5">
    <property type="entry name" value="ZN(II)2CYS6 TRANSCRIPTION FACTOR (EUROFUNG)"/>
    <property type="match status" value="1"/>
</dbReference>
<organism evidence="7 8">
    <name type="scientific">Rhizopus stolonifer</name>
    <name type="common">Rhizopus nigricans</name>
    <dbReference type="NCBI Taxonomy" id="4846"/>
    <lineage>
        <taxon>Eukaryota</taxon>
        <taxon>Fungi</taxon>
        <taxon>Fungi incertae sedis</taxon>
        <taxon>Mucoromycota</taxon>
        <taxon>Mucoromycotina</taxon>
        <taxon>Mucoromycetes</taxon>
        <taxon>Mucorales</taxon>
        <taxon>Mucorineae</taxon>
        <taxon>Rhizopodaceae</taxon>
        <taxon>Rhizopus</taxon>
    </lineage>
</organism>
<dbReference type="Pfam" id="PF00172">
    <property type="entry name" value="Zn_clus"/>
    <property type="match status" value="1"/>
</dbReference>
<evidence type="ECO:0000313" key="8">
    <source>
        <dbReference type="Proteomes" id="UP000253551"/>
    </source>
</evidence>
<dbReference type="PROSITE" id="PS50048">
    <property type="entry name" value="ZN2_CY6_FUNGAL_2"/>
    <property type="match status" value="1"/>
</dbReference>
<dbReference type="OrthoDB" id="2283631at2759"/>
<dbReference type="GO" id="GO:0000981">
    <property type="term" value="F:DNA-binding transcription factor activity, RNA polymerase II-specific"/>
    <property type="evidence" value="ECO:0007669"/>
    <property type="project" value="InterPro"/>
</dbReference>
<keyword evidence="2" id="KW-0479">Metal-binding</keyword>
<reference evidence="7 8" key="1">
    <citation type="journal article" date="2018" name="G3 (Bethesda)">
        <title>Phylogenetic and Phylogenomic Definition of Rhizopus Species.</title>
        <authorList>
            <person name="Gryganskyi A.P."/>
            <person name="Golan J."/>
            <person name="Dolatabadi S."/>
            <person name="Mondo S."/>
            <person name="Robb S."/>
            <person name="Idnurm A."/>
            <person name="Muszewska A."/>
            <person name="Steczkiewicz K."/>
            <person name="Masonjones S."/>
            <person name="Liao H.L."/>
            <person name="Gajdeczka M.T."/>
            <person name="Anike F."/>
            <person name="Vuek A."/>
            <person name="Anishchenko I.M."/>
            <person name="Voigt K."/>
            <person name="de Hoog G.S."/>
            <person name="Smith M.E."/>
            <person name="Heitman J."/>
            <person name="Vilgalys R."/>
            <person name="Stajich J.E."/>
        </authorList>
    </citation>
    <scope>NUCLEOTIDE SEQUENCE [LARGE SCALE GENOMIC DNA]</scope>
    <source>
        <strain evidence="7 8">LSU 92-RS-03</strain>
    </source>
</reference>
<keyword evidence="5" id="KW-0539">Nucleus</keyword>
<dbReference type="AlphaFoldDB" id="A0A367JC60"/>
<dbReference type="InterPro" id="IPR007219">
    <property type="entry name" value="XnlR_reg_dom"/>
</dbReference>
<dbReference type="CDD" id="cd00067">
    <property type="entry name" value="GAL4"/>
    <property type="match status" value="1"/>
</dbReference>
<dbReference type="PROSITE" id="PS00463">
    <property type="entry name" value="ZN2_CY6_FUNGAL_1"/>
    <property type="match status" value="1"/>
</dbReference>
<dbReference type="GO" id="GO:0008270">
    <property type="term" value="F:zinc ion binding"/>
    <property type="evidence" value="ECO:0007669"/>
    <property type="project" value="InterPro"/>
</dbReference>
<dbReference type="InterPro" id="IPR050815">
    <property type="entry name" value="TF_fung"/>
</dbReference>
<evidence type="ECO:0000256" key="1">
    <source>
        <dbReference type="ARBA" id="ARBA00004123"/>
    </source>
</evidence>
<dbReference type="GO" id="GO:0003677">
    <property type="term" value="F:DNA binding"/>
    <property type="evidence" value="ECO:0007669"/>
    <property type="project" value="InterPro"/>
</dbReference>
<gene>
    <name evidence="7" type="ORF">CU098_006704</name>
</gene>
<keyword evidence="3" id="KW-0805">Transcription regulation</keyword>
<dbReference type="GO" id="GO:0005634">
    <property type="term" value="C:nucleus"/>
    <property type="evidence" value="ECO:0007669"/>
    <property type="project" value="UniProtKB-SubCell"/>
</dbReference>
<dbReference type="STRING" id="4846.A0A367JC60"/>
<dbReference type="InterPro" id="IPR036864">
    <property type="entry name" value="Zn2-C6_fun-type_DNA-bd_sf"/>
</dbReference>
<evidence type="ECO:0000256" key="5">
    <source>
        <dbReference type="ARBA" id="ARBA00023242"/>
    </source>
</evidence>
<comment type="subcellular location">
    <subcellularLocation>
        <location evidence="1">Nucleus</location>
    </subcellularLocation>
</comment>